<dbReference type="EMBL" id="JANPWB010000011">
    <property type="protein sequence ID" value="KAJ1122941.1"/>
    <property type="molecule type" value="Genomic_DNA"/>
</dbReference>
<comment type="caution">
    <text evidence="1">The sequence shown here is derived from an EMBL/GenBank/DDBJ whole genome shotgun (WGS) entry which is preliminary data.</text>
</comment>
<reference evidence="1" key="1">
    <citation type="journal article" date="2022" name="bioRxiv">
        <title>Sequencing and chromosome-scale assembly of the giantPleurodeles waltlgenome.</title>
        <authorList>
            <person name="Brown T."/>
            <person name="Elewa A."/>
            <person name="Iarovenko S."/>
            <person name="Subramanian E."/>
            <person name="Araus A.J."/>
            <person name="Petzold A."/>
            <person name="Susuki M."/>
            <person name="Suzuki K.-i.T."/>
            <person name="Hayashi T."/>
            <person name="Toyoda A."/>
            <person name="Oliveira C."/>
            <person name="Osipova E."/>
            <person name="Leigh N.D."/>
            <person name="Simon A."/>
            <person name="Yun M.H."/>
        </authorList>
    </citation>
    <scope>NUCLEOTIDE SEQUENCE</scope>
    <source>
        <strain evidence="1">20211129_DDA</strain>
        <tissue evidence="1">Liver</tissue>
    </source>
</reference>
<evidence type="ECO:0000313" key="2">
    <source>
        <dbReference type="Proteomes" id="UP001066276"/>
    </source>
</evidence>
<name>A0AAV7P431_PLEWA</name>
<accession>A0AAV7P431</accession>
<dbReference type="AlphaFoldDB" id="A0AAV7P431"/>
<organism evidence="1 2">
    <name type="scientific">Pleurodeles waltl</name>
    <name type="common">Iberian ribbed newt</name>
    <dbReference type="NCBI Taxonomy" id="8319"/>
    <lineage>
        <taxon>Eukaryota</taxon>
        <taxon>Metazoa</taxon>
        <taxon>Chordata</taxon>
        <taxon>Craniata</taxon>
        <taxon>Vertebrata</taxon>
        <taxon>Euteleostomi</taxon>
        <taxon>Amphibia</taxon>
        <taxon>Batrachia</taxon>
        <taxon>Caudata</taxon>
        <taxon>Salamandroidea</taxon>
        <taxon>Salamandridae</taxon>
        <taxon>Pleurodelinae</taxon>
        <taxon>Pleurodeles</taxon>
    </lineage>
</organism>
<proteinExistence type="predicted"/>
<keyword evidence="2" id="KW-1185">Reference proteome</keyword>
<gene>
    <name evidence="1" type="ORF">NDU88_001414</name>
</gene>
<dbReference type="Proteomes" id="UP001066276">
    <property type="component" value="Chromosome 7"/>
</dbReference>
<sequence length="140" mass="15423">MACAQPQPKPLKIHSFHWSEWFELTKSEYRVCPSARPKVEASGHNGHLLTANVPHTHTYLEPGVEAVTCRDLGHLEEVAPITGVNSTVGWPVGRLMGRSARAVYLGYLTAETLKDEERVKEGVAAEMTWLVQAGHGKRGP</sequence>
<protein>
    <submittedName>
        <fullName evidence="1">Uncharacterized protein</fullName>
    </submittedName>
</protein>
<evidence type="ECO:0000313" key="1">
    <source>
        <dbReference type="EMBL" id="KAJ1122941.1"/>
    </source>
</evidence>